<keyword evidence="1" id="KW-0378">Hydrolase</keyword>
<organism evidence="1 2">
    <name type="scientific">Mycobacterium ulcerans str. Harvey</name>
    <dbReference type="NCBI Taxonomy" id="1299332"/>
    <lineage>
        <taxon>Bacteria</taxon>
        <taxon>Bacillati</taxon>
        <taxon>Actinomycetota</taxon>
        <taxon>Actinomycetes</taxon>
        <taxon>Mycobacteriales</taxon>
        <taxon>Mycobacteriaceae</taxon>
        <taxon>Mycobacterium</taxon>
        <taxon>Mycobacterium ulcerans group</taxon>
    </lineage>
</organism>
<evidence type="ECO:0000313" key="1">
    <source>
        <dbReference type="EMBL" id="EUA93861.1"/>
    </source>
</evidence>
<dbReference type="EMBL" id="JAOL01000036">
    <property type="protein sequence ID" value="EUA93861.1"/>
    <property type="molecule type" value="Genomic_DNA"/>
</dbReference>
<dbReference type="Proteomes" id="UP000020681">
    <property type="component" value="Unassembled WGS sequence"/>
</dbReference>
<dbReference type="EC" id="3.1.21.3" evidence="1"/>
<accession>A0ABN0R9T7</accession>
<dbReference type="GO" id="GO:0009035">
    <property type="term" value="F:type I site-specific deoxyribonuclease activity"/>
    <property type="evidence" value="ECO:0007669"/>
    <property type="project" value="UniProtKB-EC"/>
</dbReference>
<proteinExistence type="predicted"/>
<sequence length="56" mass="6548">MRKVIIDERPTNPKYYDSMSKLLDDIIAERHQQALQYEAYLAKILEAANRLGTKSH</sequence>
<name>A0ABN0R9T7_MYCUL</name>
<reference evidence="1 2" key="1">
    <citation type="submission" date="2014-01" db="EMBL/GenBank/DDBJ databases">
        <authorList>
            <person name="Dobos K."/>
            <person name="Lenaerts A."/>
            <person name="Ordway D."/>
            <person name="DeGroote M.A."/>
            <person name="Parker T."/>
            <person name="Sizemore C."/>
            <person name="Tallon L.J."/>
            <person name="Sadzewicz L.K."/>
            <person name="Sengamalay N."/>
            <person name="Fraser C.M."/>
            <person name="Hine E."/>
            <person name="Shefchek K.A."/>
            <person name="Das S.P."/>
            <person name="Tettelin H."/>
        </authorList>
    </citation>
    <scope>NUCLEOTIDE SEQUENCE [LARGE SCALE GENOMIC DNA]</scope>
    <source>
        <strain evidence="1 2">Harvey</strain>
    </source>
</reference>
<comment type="caution">
    <text evidence="1">The sequence shown here is derived from an EMBL/GenBank/DDBJ whole genome shotgun (WGS) entry which is preliminary data.</text>
</comment>
<protein>
    <submittedName>
        <fullName evidence="1">Type I site-specific deoxyribonuclease HsdR domain protein</fullName>
        <ecNumber evidence="1">3.1.21.3</ecNumber>
    </submittedName>
</protein>
<evidence type="ECO:0000313" key="2">
    <source>
        <dbReference type="Proteomes" id="UP000020681"/>
    </source>
</evidence>
<keyword evidence="2" id="KW-1185">Reference proteome</keyword>
<gene>
    <name evidence="1" type="ORF">I551_8882</name>
</gene>